<keyword evidence="6" id="KW-0482">Metalloprotease</keyword>
<keyword evidence="3" id="KW-0645">Protease</keyword>
<dbReference type="Pfam" id="PF00246">
    <property type="entry name" value="Peptidase_M14"/>
    <property type="match status" value="1"/>
</dbReference>
<feature type="compositionally biased region" description="Polar residues" evidence="8">
    <location>
        <begin position="1"/>
        <end position="15"/>
    </location>
</feature>
<keyword evidence="5" id="KW-0862">Zinc</keyword>
<dbReference type="InterPro" id="IPR000834">
    <property type="entry name" value="Peptidase_M14"/>
</dbReference>
<evidence type="ECO:0000256" key="6">
    <source>
        <dbReference type="ARBA" id="ARBA00023049"/>
    </source>
</evidence>
<evidence type="ECO:0000256" key="2">
    <source>
        <dbReference type="ARBA" id="ARBA00005988"/>
    </source>
</evidence>
<dbReference type="GO" id="GO:0004180">
    <property type="term" value="F:carboxypeptidase activity"/>
    <property type="evidence" value="ECO:0007669"/>
    <property type="project" value="UniProtKB-KW"/>
</dbReference>
<feature type="domain" description="Peptidase M14" evidence="9">
    <location>
        <begin position="1"/>
        <end position="203"/>
    </location>
</feature>
<evidence type="ECO:0000256" key="3">
    <source>
        <dbReference type="ARBA" id="ARBA00022670"/>
    </source>
</evidence>
<dbReference type="Gene3D" id="3.40.630.10">
    <property type="entry name" value="Zn peptidases"/>
    <property type="match status" value="1"/>
</dbReference>
<reference evidence="11" key="1">
    <citation type="journal article" date="2019" name="Int. J. Syst. Evol. Microbiol.">
        <title>The Global Catalogue of Microorganisms (GCM) 10K type strain sequencing project: providing services to taxonomists for standard genome sequencing and annotation.</title>
        <authorList>
            <consortium name="The Broad Institute Genomics Platform"/>
            <consortium name="The Broad Institute Genome Sequencing Center for Infectious Disease"/>
            <person name="Wu L."/>
            <person name="Ma J."/>
        </authorList>
    </citation>
    <scope>NUCLEOTIDE SEQUENCE [LARGE SCALE GENOMIC DNA]</scope>
    <source>
        <strain evidence="11">CCUG 53903</strain>
    </source>
</reference>
<protein>
    <submittedName>
        <fullName evidence="10">M14 family zinc carboxypeptidase</fullName>
    </submittedName>
</protein>
<sequence length="223" mass="24810">MNRQPNKGTTSTLNPSDDPVGTDLNRNWGYQWNTIGSDKRKTSETYRGPAAFSAPETKAARDFVSGRNKNRRRITMAVDWHSFASAVLSPYEYTRNKRDGKMTQDQRQVFDQLGQQLADRYPAGSNVSYLRVSGLVRDGNPPPAGGMIDWLWANQKIFAFALEMGAGKPGAGKEYNPFYPPAGMIEDITTENKAAVLHLLEQADCPYRVIGKEKSFCKGPAPE</sequence>
<evidence type="ECO:0000313" key="10">
    <source>
        <dbReference type="EMBL" id="MFC5823037.1"/>
    </source>
</evidence>
<evidence type="ECO:0000256" key="5">
    <source>
        <dbReference type="ARBA" id="ARBA00022833"/>
    </source>
</evidence>
<comment type="similarity">
    <text evidence="2 7">Belongs to the peptidase M14 family.</text>
</comment>
<comment type="cofactor">
    <cofactor evidence="1">
        <name>Zn(2+)</name>
        <dbReference type="ChEBI" id="CHEBI:29105"/>
    </cofactor>
</comment>
<proteinExistence type="inferred from homology"/>
<dbReference type="SMART" id="SM00631">
    <property type="entry name" value="Zn_pept"/>
    <property type="match status" value="1"/>
</dbReference>
<dbReference type="PROSITE" id="PS52035">
    <property type="entry name" value="PEPTIDASE_M14"/>
    <property type="match status" value="1"/>
</dbReference>
<gene>
    <name evidence="10" type="ORF">ACFPZ3_04130</name>
</gene>
<evidence type="ECO:0000256" key="7">
    <source>
        <dbReference type="PROSITE-ProRule" id="PRU01379"/>
    </source>
</evidence>
<feature type="active site" description="Proton donor/acceptor" evidence="7">
    <location>
        <position position="163"/>
    </location>
</feature>
<keyword evidence="11" id="KW-1185">Reference proteome</keyword>
<dbReference type="PANTHER" id="PTHR11705">
    <property type="entry name" value="PROTEASE FAMILY M14 CARBOXYPEPTIDASE A,B"/>
    <property type="match status" value="1"/>
</dbReference>
<evidence type="ECO:0000256" key="1">
    <source>
        <dbReference type="ARBA" id="ARBA00001947"/>
    </source>
</evidence>
<evidence type="ECO:0000259" key="9">
    <source>
        <dbReference type="PROSITE" id="PS52035"/>
    </source>
</evidence>
<name>A0ABW1CC86_9ACTN</name>
<evidence type="ECO:0000313" key="11">
    <source>
        <dbReference type="Proteomes" id="UP001596058"/>
    </source>
</evidence>
<keyword evidence="4" id="KW-0378">Hydrolase</keyword>
<dbReference type="SUPFAM" id="SSF53187">
    <property type="entry name" value="Zn-dependent exopeptidases"/>
    <property type="match status" value="1"/>
</dbReference>
<dbReference type="Proteomes" id="UP001596058">
    <property type="component" value="Unassembled WGS sequence"/>
</dbReference>
<evidence type="ECO:0000256" key="8">
    <source>
        <dbReference type="SAM" id="MobiDB-lite"/>
    </source>
</evidence>
<comment type="caution">
    <text evidence="10">The sequence shown here is derived from an EMBL/GenBank/DDBJ whole genome shotgun (WGS) entry which is preliminary data.</text>
</comment>
<evidence type="ECO:0000256" key="4">
    <source>
        <dbReference type="ARBA" id="ARBA00022801"/>
    </source>
</evidence>
<dbReference type="EMBL" id="JBHSPA010000006">
    <property type="protein sequence ID" value="MFC5823037.1"/>
    <property type="molecule type" value="Genomic_DNA"/>
</dbReference>
<dbReference type="RefSeq" id="WP_379512576.1">
    <property type="nucleotide sequence ID" value="NZ_JBHSPA010000006.1"/>
</dbReference>
<accession>A0ABW1CC86</accession>
<organism evidence="10 11">
    <name type="scientific">Nonomuraea insulae</name>
    <dbReference type="NCBI Taxonomy" id="1616787"/>
    <lineage>
        <taxon>Bacteria</taxon>
        <taxon>Bacillati</taxon>
        <taxon>Actinomycetota</taxon>
        <taxon>Actinomycetes</taxon>
        <taxon>Streptosporangiales</taxon>
        <taxon>Streptosporangiaceae</taxon>
        <taxon>Nonomuraea</taxon>
    </lineage>
</organism>
<dbReference type="PANTHER" id="PTHR11705:SF143">
    <property type="entry name" value="SLL0236 PROTEIN"/>
    <property type="match status" value="1"/>
</dbReference>
<keyword evidence="10" id="KW-0121">Carboxypeptidase</keyword>
<feature type="region of interest" description="Disordered" evidence="8">
    <location>
        <begin position="1"/>
        <end position="26"/>
    </location>
</feature>